<dbReference type="EMBL" id="JWIN03000008">
    <property type="protein sequence ID" value="KAB1275618.1"/>
    <property type="molecule type" value="Genomic_DNA"/>
</dbReference>
<dbReference type="Gene3D" id="1.50.10.20">
    <property type="match status" value="1"/>
</dbReference>
<dbReference type="SUPFAM" id="SSF48239">
    <property type="entry name" value="Terpenoid cyclases/Protein prenyltransferases"/>
    <property type="match status" value="1"/>
</dbReference>
<dbReference type="PANTHER" id="PTHR11412:SF136">
    <property type="entry name" value="CD109 ANTIGEN"/>
    <property type="match status" value="1"/>
</dbReference>
<evidence type="ECO:0000256" key="1">
    <source>
        <dbReference type="ARBA" id="ARBA00022729"/>
    </source>
</evidence>
<organism evidence="5 6">
    <name type="scientific">Camelus dromedarius</name>
    <name type="common">Dromedary</name>
    <name type="synonym">Arabian camel</name>
    <dbReference type="NCBI Taxonomy" id="9838"/>
    <lineage>
        <taxon>Eukaryota</taxon>
        <taxon>Metazoa</taxon>
        <taxon>Chordata</taxon>
        <taxon>Craniata</taxon>
        <taxon>Vertebrata</taxon>
        <taxon>Euteleostomi</taxon>
        <taxon>Mammalia</taxon>
        <taxon>Eutheria</taxon>
        <taxon>Laurasiatheria</taxon>
        <taxon>Artiodactyla</taxon>
        <taxon>Tylopoda</taxon>
        <taxon>Camelidae</taxon>
        <taxon>Camelus</taxon>
    </lineage>
</organism>
<feature type="non-terminal residue" evidence="5">
    <location>
        <position position="1"/>
    </location>
</feature>
<name>A0A5N4DWS0_CAMDR</name>
<sequence length="696" mass="78467">LNIIYNVKESGSSRVRKSIQDQEAFDLDVAIKDNEDECYYFSFAGGMQFWVSSVSKLSESWQPSSLDIEVAAYALLSHFQQHQAAEGVLIMRWLSAQIASEVLHLPRLSAFVLQCFLEADPYIDIDQNVLHRTYTWLKGRQKSSGEFCEPGRVIHSELQGGNNSPVTLTAYIVTSFLGYKKYQDKVSLILMCRSLSTEFDRGISDNYMLALVTYALSSVRSPKAKEALNMLTGRAEQEGNATVTTFLLQEACNSGCHHCPNFLNPDSQAPWILKLRRMLCCHTSLQHQAAKGIPIMRWLSTQRNSLGGFTSTQLAVVQPMAVNISASGFGFAICQLNIIYNLKESGSSRVQKSIQDQEAFDLDVAIKDNEDDINHLDLNVCTRKIDCLKYPCFSFLVLPKFEVALEIPLYYSLNAESLNGTITAKLQLHRDNVHSGGKINGSANFSFNEEEMKTVMDFLDEPLEHVYPSSPGPVEILATVTESFTGLQTWKSAGISRNASSNVFFKQHDYIIEFFDYAAVLKPSQLHSHCELVYFLMVKVTHSDGHQLTPEERSNHVVITATQRNYTEKLYWSRWDRTDQEIGTVQVTNHIVPQNGIFKIEFQILDDCSELQLKASFLDSVDSIAVHGMFKAPSKTYIQLKTRDENIKSREERDLCHEARQEPTSQGRTPKTRYRGATLTPAEPRPSGPLSALHRD</sequence>
<feature type="domain" description="Alpha-macroglobulin-like TED" evidence="4">
    <location>
        <begin position="108"/>
        <end position="317"/>
    </location>
</feature>
<accession>A0A5N4DWS0</accession>
<reference evidence="5 6" key="1">
    <citation type="journal article" date="2019" name="Mol. Ecol. Resour.">
        <title>Improving Illumina assemblies with Hi-C and long reads: an example with the North African dromedary.</title>
        <authorList>
            <person name="Elbers J.P."/>
            <person name="Rogers M.F."/>
            <person name="Perelman P.L."/>
            <person name="Proskuryakova A.A."/>
            <person name="Serdyukova N.A."/>
            <person name="Johnson W.E."/>
            <person name="Horin P."/>
            <person name="Corander J."/>
            <person name="Murphy D."/>
            <person name="Burger P.A."/>
        </authorList>
    </citation>
    <scope>NUCLEOTIDE SEQUENCE [LARGE SCALE GENOMIC DNA]</scope>
    <source>
        <strain evidence="5">Drom800</strain>
        <tissue evidence="5">Blood</tissue>
    </source>
</reference>
<evidence type="ECO:0000313" key="5">
    <source>
        <dbReference type="EMBL" id="KAB1275618.1"/>
    </source>
</evidence>
<dbReference type="Proteomes" id="UP000299084">
    <property type="component" value="Unassembled WGS sequence"/>
</dbReference>
<evidence type="ECO:0000313" key="6">
    <source>
        <dbReference type="Proteomes" id="UP000299084"/>
    </source>
</evidence>
<dbReference type="InterPro" id="IPR011626">
    <property type="entry name" value="Alpha-macroglobulin_TED"/>
</dbReference>
<feature type="compositionally biased region" description="Basic and acidic residues" evidence="3">
    <location>
        <begin position="649"/>
        <end position="661"/>
    </location>
</feature>
<feature type="region of interest" description="Disordered" evidence="3">
    <location>
        <begin position="649"/>
        <end position="696"/>
    </location>
</feature>
<gene>
    <name evidence="5" type="ORF">Cadr_000009848</name>
</gene>
<keyword evidence="2" id="KW-0882">Thioester bond</keyword>
<dbReference type="InterPro" id="IPR008930">
    <property type="entry name" value="Terpenoid_cyclase/PrenylTrfase"/>
</dbReference>
<evidence type="ECO:0000256" key="3">
    <source>
        <dbReference type="SAM" id="MobiDB-lite"/>
    </source>
</evidence>
<evidence type="ECO:0000259" key="4">
    <source>
        <dbReference type="Pfam" id="PF07678"/>
    </source>
</evidence>
<comment type="caution">
    <text evidence="5">The sequence shown here is derived from an EMBL/GenBank/DDBJ whole genome shotgun (WGS) entry which is preliminary data.</text>
</comment>
<dbReference type="PANTHER" id="PTHR11412">
    <property type="entry name" value="MACROGLOBULIN / COMPLEMENT"/>
    <property type="match status" value="1"/>
</dbReference>
<dbReference type="GO" id="GO:0005615">
    <property type="term" value="C:extracellular space"/>
    <property type="evidence" value="ECO:0007669"/>
    <property type="project" value="InterPro"/>
</dbReference>
<dbReference type="AlphaFoldDB" id="A0A5N4DWS0"/>
<keyword evidence="1" id="KW-0732">Signal</keyword>
<evidence type="ECO:0000256" key="2">
    <source>
        <dbReference type="ARBA" id="ARBA00022966"/>
    </source>
</evidence>
<dbReference type="InterPro" id="IPR050473">
    <property type="entry name" value="A2M/Complement_sys"/>
</dbReference>
<protein>
    <submittedName>
        <fullName evidence="5">CD109 antigen</fullName>
    </submittedName>
</protein>
<proteinExistence type="predicted"/>
<dbReference type="Pfam" id="PF07678">
    <property type="entry name" value="TED_complement"/>
    <property type="match status" value="1"/>
</dbReference>
<keyword evidence="6" id="KW-1185">Reference proteome</keyword>